<dbReference type="Pfam" id="PF07510">
    <property type="entry name" value="GmrSD_C"/>
    <property type="match status" value="1"/>
</dbReference>
<dbReference type="PANTHER" id="PTHR24094:SF15">
    <property type="entry name" value="AMP-DEPENDENT SYNTHETASE_LIGASE DOMAIN-CONTAINING PROTEIN-RELATED"/>
    <property type="match status" value="1"/>
</dbReference>
<evidence type="ECO:0000313" key="3">
    <source>
        <dbReference type="Proteomes" id="UP000252586"/>
    </source>
</evidence>
<accession>A0A366CY87</accession>
<gene>
    <name evidence="2" type="ORF">DFR74_12447</name>
</gene>
<sequence length="261" mass="28391">MTRSSTKPGMVRRALAFAAPILVAIAVVAAYTVLEEMSAKDGSGPGPAGSAATSAQEIRDLLGKLTVAAEGSMTGYDREKFPHWDTNKLEHGFGDEFARYSKCSTREVMLLRDSTGSVTLDPKTCVVTVGADGGWRDRYGVLDRKTGQLREYKWITDSSGVDAEHIVPLAEAWRSGAAKGDEQTRRRIANDALNLEASDPTANRSKGDQDAANYLPPGEFRCGYVERYVRVKIKYGLTVDTAEMTALRSAVDECVQRGGFR</sequence>
<reference evidence="2 3" key="1">
    <citation type="submission" date="2018-06" db="EMBL/GenBank/DDBJ databases">
        <title>Genomic Encyclopedia of Type Strains, Phase IV (KMG-IV): sequencing the most valuable type-strain genomes for metagenomic binning, comparative biology and taxonomic classification.</title>
        <authorList>
            <person name="Goeker M."/>
        </authorList>
    </citation>
    <scope>NUCLEOTIDE SEQUENCE [LARGE SCALE GENOMIC DNA]</scope>
    <source>
        <strain evidence="2 3">DSM 44599</strain>
    </source>
</reference>
<dbReference type="AlphaFoldDB" id="A0A366CY87"/>
<name>A0A366CY87_9NOCA</name>
<dbReference type="RefSeq" id="WP_067512659.1">
    <property type="nucleotide sequence ID" value="NZ_CP107943.1"/>
</dbReference>
<evidence type="ECO:0000259" key="1">
    <source>
        <dbReference type="Pfam" id="PF07510"/>
    </source>
</evidence>
<dbReference type="Proteomes" id="UP000252586">
    <property type="component" value="Unassembled WGS sequence"/>
</dbReference>
<evidence type="ECO:0000313" key="2">
    <source>
        <dbReference type="EMBL" id="RBO82169.1"/>
    </source>
</evidence>
<organism evidence="2 3">
    <name type="scientific">Nocardia puris</name>
    <dbReference type="NCBI Taxonomy" id="208602"/>
    <lineage>
        <taxon>Bacteria</taxon>
        <taxon>Bacillati</taxon>
        <taxon>Actinomycetota</taxon>
        <taxon>Actinomycetes</taxon>
        <taxon>Mycobacteriales</taxon>
        <taxon>Nocardiaceae</taxon>
        <taxon>Nocardia</taxon>
    </lineage>
</organism>
<protein>
    <submittedName>
        <fullName evidence="2">Uncharacterized protein DUF1524</fullName>
    </submittedName>
</protein>
<feature type="domain" description="GmrSD restriction endonucleases C-terminal" evidence="1">
    <location>
        <begin position="148"/>
        <end position="248"/>
    </location>
</feature>
<keyword evidence="3" id="KW-1185">Reference proteome</keyword>
<dbReference type="EMBL" id="QNRE01000024">
    <property type="protein sequence ID" value="RBO82169.1"/>
    <property type="molecule type" value="Genomic_DNA"/>
</dbReference>
<dbReference type="PANTHER" id="PTHR24094">
    <property type="entry name" value="SECRETED PROTEIN"/>
    <property type="match status" value="1"/>
</dbReference>
<comment type="caution">
    <text evidence="2">The sequence shown here is derived from an EMBL/GenBank/DDBJ whole genome shotgun (WGS) entry which is preliminary data.</text>
</comment>
<proteinExistence type="predicted"/>
<dbReference type="STRING" id="1210090.GCA_001613185_05502"/>
<dbReference type="InterPro" id="IPR011089">
    <property type="entry name" value="GmrSD_C"/>
</dbReference>